<dbReference type="STRING" id="1628148.BI198_14990"/>
<organism evidence="10 11">
    <name type="scientific">Rheinheimera salexigens</name>
    <dbReference type="NCBI Taxonomy" id="1628148"/>
    <lineage>
        <taxon>Bacteria</taxon>
        <taxon>Pseudomonadati</taxon>
        <taxon>Pseudomonadota</taxon>
        <taxon>Gammaproteobacteria</taxon>
        <taxon>Chromatiales</taxon>
        <taxon>Chromatiaceae</taxon>
        <taxon>Rheinheimera</taxon>
    </lineage>
</organism>
<protein>
    <recommendedName>
        <fullName evidence="7 8">Small ribosomal subunit protein bS20</fullName>
    </recommendedName>
</protein>
<reference evidence="11" key="1">
    <citation type="submission" date="2016-09" db="EMBL/GenBank/DDBJ databases">
        <authorList>
            <person name="Wan X."/>
            <person name="Hou S."/>
        </authorList>
    </citation>
    <scope>NUCLEOTIDE SEQUENCE [LARGE SCALE GENOMIC DNA]</scope>
    <source>
        <strain evidence="11">KH87</strain>
    </source>
</reference>
<dbReference type="InterPro" id="IPR036510">
    <property type="entry name" value="Ribosomal_bS20_sf"/>
</dbReference>
<feature type="compositionally biased region" description="Basic residues" evidence="9">
    <location>
        <begin position="1"/>
        <end position="11"/>
    </location>
</feature>
<evidence type="ECO:0000256" key="9">
    <source>
        <dbReference type="SAM" id="MobiDB-lite"/>
    </source>
</evidence>
<name>A0A1E7Q958_9GAMM</name>
<dbReference type="Gene3D" id="1.20.58.110">
    <property type="entry name" value="Ribosomal protein S20"/>
    <property type="match status" value="1"/>
</dbReference>
<proteinExistence type="inferred from homology"/>
<dbReference type="PANTHER" id="PTHR33398">
    <property type="entry name" value="30S RIBOSOMAL PROTEIN S20"/>
    <property type="match status" value="1"/>
</dbReference>
<dbReference type="GO" id="GO:0006412">
    <property type="term" value="P:translation"/>
    <property type="evidence" value="ECO:0007669"/>
    <property type="project" value="UniProtKB-UniRule"/>
</dbReference>
<sequence length="89" mass="9920">MANIKSAKKRAIQSERRRQQNASQRSMMRTFIKKTYAAVVTADVTASTEALNKMMPILDRMAAKGLIHKNKAARHKSRLNAHVKALSAA</sequence>
<dbReference type="AlphaFoldDB" id="A0A1E7Q958"/>
<dbReference type="Proteomes" id="UP000242258">
    <property type="component" value="Unassembled WGS sequence"/>
</dbReference>
<evidence type="ECO:0000256" key="7">
    <source>
        <dbReference type="ARBA" id="ARBA00035136"/>
    </source>
</evidence>
<feature type="region of interest" description="Disordered" evidence="9">
    <location>
        <begin position="1"/>
        <end position="27"/>
    </location>
</feature>
<dbReference type="RefSeq" id="WP_070050273.1">
    <property type="nucleotide sequence ID" value="NZ_CBCSDO010000002.1"/>
</dbReference>
<evidence type="ECO:0000256" key="1">
    <source>
        <dbReference type="ARBA" id="ARBA00003134"/>
    </source>
</evidence>
<accession>A0A1E7Q958</accession>
<evidence type="ECO:0000313" key="10">
    <source>
        <dbReference type="EMBL" id="OEY70719.1"/>
    </source>
</evidence>
<dbReference type="GO" id="GO:0070181">
    <property type="term" value="F:small ribosomal subunit rRNA binding"/>
    <property type="evidence" value="ECO:0007669"/>
    <property type="project" value="TreeGrafter"/>
</dbReference>
<evidence type="ECO:0000256" key="3">
    <source>
        <dbReference type="ARBA" id="ARBA00022730"/>
    </source>
</evidence>
<gene>
    <name evidence="8" type="primary">rpsT</name>
    <name evidence="10" type="ORF">BI198_14990</name>
</gene>
<dbReference type="FunFam" id="1.20.58.110:FF:000001">
    <property type="entry name" value="30S ribosomal protein S20"/>
    <property type="match status" value="1"/>
</dbReference>
<dbReference type="InterPro" id="IPR002583">
    <property type="entry name" value="Ribosomal_bS20"/>
</dbReference>
<dbReference type="PANTHER" id="PTHR33398:SF1">
    <property type="entry name" value="SMALL RIBOSOMAL SUBUNIT PROTEIN BS20C"/>
    <property type="match status" value="1"/>
</dbReference>
<dbReference type="EMBL" id="MKEK01000001">
    <property type="protein sequence ID" value="OEY70719.1"/>
    <property type="molecule type" value="Genomic_DNA"/>
</dbReference>
<dbReference type="GO" id="GO:0015935">
    <property type="term" value="C:small ribosomal subunit"/>
    <property type="evidence" value="ECO:0007669"/>
    <property type="project" value="TreeGrafter"/>
</dbReference>
<dbReference type="NCBIfam" id="TIGR00029">
    <property type="entry name" value="S20"/>
    <property type="match status" value="1"/>
</dbReference>
<evidence type="ECO:0000256" key="5">
    <source>
        <dbReference type="ARBA" id="ARBA00022980"/>
    </source>
</evidence>
<evidence type="ECO:0000256" key="4">
    <source>
        <dbReference type="ARBA" id="ARBA00022884"/>
    </source>
</evidence>
<dbReference type="SUPFAM" id="SSF46992">
    <property type="entry name" value="Ribosomal protein S20"/>
    <property type="match status" value="1"/>
</dbReference>
<dbReference type="HAMAP" id="MF_00500">
    <property type="entry name" value="Ribosomal_bS20"/>
    <property type="match status" value="1"/>
</dbReference>
<dbReference type="GO" id="GO:0003735">
    <property type="term" value="F:structural constituent of ribosome"/>
    <property type="evidence" value="ECO:0007669"/>
    <property type="project" value="InterPro"/>
</dbReference>
<keyword evidence="11" id="KW-1185">Reference proteome</keyword>
<evidence type="ECO:0000256" key="8">
    <source>
        <dbReference type="HAMAP-Rule" id="MF_00500"/>
    </source>
</evidence>
<keyword evidence="5 8" id="KW-0689">Ribosomal protein</keyword>
<keyword evidence="4 8" id="KW-0694">RNA-binding</keyword>
<evidence type="ECO:0000313" key="11">
    <source>
        <dbReference type="Proteomes" id="UP000242258"/>
    </source>
</evidence>
<dbReference type="Pfam" id="PF01649">
    <property type="entry name" value="Ribosomal_S20p"/>
    <property type="match status" value="1"/>
</dbReference>
<dbReference type="GO" id="GO:0005829">
    <property type="term" value="C:cytosol"/>
    <property type="evidence" value="ECO:0007669"/>
    <property type="project" value="TreeGrafter"/>
</dbReference>
<evidence type="ECO:0000256" key="2">
    <source>
        <dbReference type="ARBA" id="ARBA00007634"/>
    </source>
</evidence>
<evidence type="ECO:0000256" key="6">
    <source>
        <dbReference type="ARBA" id="ARBA00023274"/>
    </source>
</evidence>
<keyword evidence="3 8" id="KW-0699">rRNA-binding</keyword>
<dbReference type="OrthoDB" id="9807974at2"/>
<comment type="function">
    <text evidence="1 8">Binds directly to 16S ribosomal RNA.</text>
</comment>
<comment type="caution">
    <text evidence="10">The sequence shown here is derived from an EMBL/GenBank/DDBJ whole genome shotgun (WGS) entry which is preliminary data.</text>
</comment>
<comment type="similarity">
    <text evidence="2 8">Belongs to the bacterial ribosomal protein bS20 family.</text>
</comment>
<keyword evidence="6 8" id="KW-0687">Ribonucleoprotein</keyword>